<dbReference type="SUPFAM" id="SSF51182">
    <property type="entry name" value="RmlC-like cupins"/>
    <property type="match status" value="1"/>
</dbReference>
<name>A0ABW3W6Y9_9ACTN</name>
<keyword evidence="2" id="KW-0378">Hydrolase</keyword>
<dbReference type="EC" id="3.5.3.26" evidence="2"/>
<dbReference type="Pfam" id="PF07883">
    <property type="entry name" value="Cupin_2"/>
    <property type="match status" value="1"/>
</dbReference>
<dbReference type="PANTHER" id="PTHR34571:SF1">
    <property type="entry name" value="(S)-UREIDOGLYCINE AMINOHYDROLASE"/>
    <property type="match status" value="1"/>
</dbReference>
<gene>
    <name evidence="2" type="primary">allE</name>
    <name evidence="2" type="ORF">ACFQ3F_23675</name>
</gene>
<dbReference type="NCBIfam" id="TIGR03214">
    <property type="entry name" value="ura-cupin"/>
    <property type="match status" value="1"/>
</dbReference>
<dbReference type="EMBL" id="JBHTLX010000029">
    <property type="protein sequence ID" value="MFD1250811.1"/>
    <property type="molecule type" value="Genomic_DNA"/>
</dbReference>
<dbReference type="Gene3D" id="2.60.120.10">
    <property type="entry name" value="Jelly Rolls"/>
    <property type="match status" value="2"/>
</dbReference>
<dbReference type="GO" id="GO:0071522">
    <property type="term" value="F:ureidoglycine aminohydrolase activity"/>
    <property type="evidence" value="ECO:0007669"/>
    <property type="project" value="UniProtKB-EC"/>
</dbReference>
<evidence type="ECO:0000313" key="3">
    <source>
        <dbReference type="Proteomes" id="UP001597229"/>
    </source>
</evidence>
<protein>
    <submittedName>
        <fullName evidence="2">(S)-ureidoglycine aminohydrolase</fullName>
        <ecNumber evidence="2">3.5.3.26</ecNumber>
    </submittedName>
</protein>
<dbReference type="InterPro" id="IPR017627">
    <property type="entry name" value="UGHY"/>
</dbReference>
<dbReference type="InterPro" id="IPR013096">
    <property type="entry name" value="Cupin_2"/>
</dbReference>
<dbReference type="CDD" id="cd02212">
    <property type="entry name" value="cupin_UGlyAH_C"/>
    <property type="match status" value="1"/>
</dbReference>
<dbReference type="PANTHER" id="PTHR34571">
    <property type="entry name" value="(S)-UREIDOGLYCINE AMINOHYDROLASE"/>
    <property type="match status" value="1"/>
</dbReference>
<dbReference type="Proteomes" id="UP001597229">
    <property type="component" value="Unassembled WGS sequence"/>
</dbReference>
<reference evidence="3" key="1">
    <citation type="journal article" date="2019" name="Int. J. Syst. Evol. Microbiol.">
        <title>The Global Catalogue of Microorganisms (GCM) 10K type strain sequencing project: providing services to taxonomists for standard genome sequencing and annotation.</title>
        <authorList>
            <consortium name="The Broad Institute Genomics Platform"/>
            <consortium name="The Broad Institute Genome Sequencing Center for Infectious Disease"/>
            <person name="Wu L."/>
            <person name="Ma J."/>
        </authorList>
    </citation>
    <scope>NUCLEOTIDE SEQUENCE [LARGE SCALE GENOMIC DNA]</scope>
    <source>
        <strain evidence="3">CCUG 52478</strain>
    </source>
</reference>
<organism evidence="2 3">
    <name type="scientific">Nocardioides ginsengisoli</name>
    <dbReference type="NCBI Taxonomy" id="363868"/>
    <lineage>
        <taxon>Bacteria</taxon>
        <taxon>Bacillati</taxon>
        <taxon>Actinomycetota</taxon>
        <taxon>Actinomycetes</taxon>
        <taxon>Propionibacteriales</taxon>
        <taxon>Nocardioidaceae</taxon>
        <taxon>Nocardioides</taxon>
    </lineage>
</organism>
<dbReference type="InterPro" id="IPR011051">
    <property type="entry name" value="RmlC_Cupin_sf"/>
</dbReference>
<sequence>MTTTSLVRSRADVVSGNRGRVRPSYVLMCPDNLVENALPHLRGVNACPLATPRLQQAEFGEYLLETEPGAHSVQPLGVGFQSFLYVLDGGADLVVGQDRFGLAAGGYCYLPPGETFHLTTPDASRLLWVKKRYDAVDGVARPHRVVSHVEDAEHIPDETIGGTYAQLLPDDESFDMAMNVLRFDVGARFSMVEVHHQEHGLYMLSGAGVYYLGDDHVEVQADDFVYMAPYCPQYFYSTGAERASYLLYKDVNRDGF</sequence>
<evidence type="ECO:0000259" key="1">
    <source>
        <dbReference type="Pfam" id="PF07883"/>
    </source>
</evidence>
<dbReference type="InterPro" id="IPR014710">
    <property type="entry name" value="RmlC-like_jellyroll"/>
</dbReference>
<evidence type="ECO:0000313" key="2">
    <source>
        <dbReference type="EMBL" id="MFD1250811.1"/>
    </source>
</evidence>
<keyword evidence="3" id="KW-1185">Reference proteome</keyword>
<proteinExistence type="predicted"/>
<comment type="caution">
    <text evidence="2">The sequence shown here is derived from an EMBL/GenBank/DDBJ whole genome shotgun (WGS) entry which is preliminary data.</text>
</comment>
<dbReference type="InterPro" id="IPR044697">
    <property type="entry name" value="UGlyAH_cupin_C"/>
</dbReference>
<feature type="domain" description="Cupin type-2" evidence="1">
    <location>
        <begin position="181"/>
        <end position="246"/>
    </location>
</feature>
<dbReference type="RefSeq" id="WP_367918255.1">
    <property type="nucleotide sequence ID" value="NZ_BAABAC010000009.1"/>
</dbReference>
<accession>A0ABW3W6Y9</accession>